<evidence type="ECO:0000313" key="2">
    <source>
        <dbReference type="Proteomes" id="UP000479710"/>
    </source>
</evidence>
<protein>
    <submittedName>
        <fullName evidence="1">Uncharacterized protein</fullName>
    </submittedName>
</protein>
<keyword evidence="2" id="KW-1185">Reference proteome</keyword>
<gene>
    <name evidence="1" type="ORF">E2562_011024</name>
</gene>
<organism evidence="1 2">
    <name type="scientific">Oryza meyeriana var. granulata</name>
    <dbReference type="NCBI Taxonomy" id="110450"/>
    <lineage>
        <taxon>Eukaryota</taxon>
        <taxon>Viridiplantae</taxon>
        <taxon>Streptophyta</taxon>
        <taxon>Embryophyta</taxon>
        <taxon>Tracheophyta</taxon>
        <taxon>Spermatophyta</taxon>
        <taxon>Magnoliopsida</taxon>
        <taxon>Liliopsida</taxon>
        <taxon>Poales</taxon>
        <taxon>Poaceae</taxon>
        <taxon>BOP clade</taxon>
        <taxon>Oryzoideae</taxon>
        <taxon>Oryzeae</taxon>
        <taxon>Oryzinae</taxon>
        <taxon>Oryza</taxon>
        <taxon>Oryza meyeriana</taxon>
    </lineage>
</organism>
<dbReference type="EMBL" id="SPHZ02000002">
    <property type="protein sequence ID" value="KAF0928928.1"/>
    <property type="molecule type" value="Genomic_DNA"/>
</dbReference>
<dbReference type="Proteomes" id="UP000479710">
    <property type="component" value="Unassembled WGS sequence"/>
</dbReference>
<proteinExistence type="predicted"/>
<evidence type="ECO:0000313" key="1">
    <source>
        <dbReference type="EMBL" id="KAF0928928.1"/>
    </source>
</evidence>
<dbReference type="AlphaFoldDB" id="A0A6G1EW87"/>
<name>A0A6G1EW87_9ORYZ</name>
<accession>A0A6G1EW87</accession>
<sequence>MYNKVRCLKYLTLDWARPDVRHFPGTCGHTWEPAVAALPGYVAEATDGAEASRTAASVALPKMIWYSRTAE</sequence>
<comment type="caution">
    <text evidence="1">The sequence shown here is derived from an EMBL/GenBank/DDBJ whole genome shotgun (WGS) entry which is preliminary data.</text>
</comment>
<reference evidence="1 2" key="1">
    <citation type="submission" date="2019-11" db="EMBL/GenBank/DDBJ databases">
        <title>Whole genome sequence of Oryza granulata.</title>
        <authorList>
            <person name="Li W."/>
        </authorList>
    </citation>
    <scope>NUCLEOTIDE SEQUENCE [LARGE SCALE GENOMIC DNA]</scope>
    <source>
        <strain evidence="2">cv. Menghai</strain>
        <tissue evidence="1">Leaf</tissue>
    </source>
</reference>